<dbReference type="InterPro" id="IPR013587">
    <property type="entry name" value="Nitrate/nitrite_sensing"/>
</dbReference>
<proteinExistence type="predicted"/>
<dbReference type="GO" id="GO:0004673">
    <property type="term" value="F:protein histidine kinase activity"/>
    <property type="evidence" value="ECO:0007669"/>
    <property type="project" value="UniProtKB-EC"/>
</dbReference>
<evidence type="ECO:0000313" key="11">
    <source>
        <dbReference type="Proteomes" id="UP000070620"/>
    </source>
</evidence>
<keyword evidence="7" id="KW-0472">Membrane</keyword>
<feature type="region of interest" description="Disordered" evidence="6">
    <location>
        <begin position="711"/>
        <end position="800"/>
    </location>
</feature>
<dbReference type="GO" id="GO:0000160">
    <property type="term" value="P:phosphorelay signal transduction system"/>
    <property type="evidence" value="ECO:0007669"/>
    <property type="project" value="TreeGrafter"/>
</dbReference>
<organism evidence="10 11">
    <name type="scientific">Micromonospora rosaria</name>
    <dbReference type="NCBI Taxonomy" id="47874"/>
    <lineage>
        <taxon>Bacteria</taxon>
        <taxon>Bacillati</taxon>
        <taxon>Actinomycetota</taxon>
        <taxon>Actinomycetes</taxon>
        <taxon>Micromonosporales</taxon>
        <taxon>Micromonosporaceae</taxon>
        <taxon>Micromonospora</taxon>
    </lineage>
</organism>
<accession>A0A136PIS8</accession>
<reference evidence="10 11" key="1">
    <citation type="submission" date="2016-01" db="EMBL/GenBank/DDBJ databases">
        <title>Whole genome sequence and analysis of Micromonospora rosaria DSM 803, which can produce antibacterial substance rosamicin.</title>
        <authorList>
            <person name="Yang H."/>
            <person name="He X."/>
            <person name="Zhu D."/>
        </authorList>
    </citation>
    <scope>NUCLEOTIDE SEQUENCE [LARGE SCALE GENOMIC DNA]</scope>
    <source>
        <strain evidence="10 11">DSM 803</strain>
    </source>
</reference>
<feature type="compositionally biased region" description="Low complexity" evidence="6">
    <location>
        <begin position="777"/>
        <end position="789"/>
    </location>
</feature>
<sequence length="800" mass="84619">MTGDGGGTIRSRLVGIIALPAVAVLLLLGYVTYIELADYRAATTASRSVTIALAVQELTQELQTERGVTAALLGGNDNFRAELAPTRQRVDERRESVERVVADGGTVADRVGAALRELDGLPVIRAGTDDGSAGRAATFAFFTERIATLDRIDFGLGAVTDPELRSHVATLDAVNRIMESTAQKRAFLNGVFSAGGFARGEFLQFAEMRASRNAALADFAETATPGEQAANDYVLDTGAARVADHFEQVALNSADGRRMQVNPQSWWSSLTTVLDGMRQMQQHVGSEIEARAEERRNESARRIVVSTIVVLLFLAGAIVLLVVASRSITRPLAVLADEANRLATDRLPAAVREVQTGTEEQTPDPPDPIQVPPRSTSEVRSVAGALNQVQAVAFRLAAEQALLRRSTTDSLANLGRRNQNLLRRQLGFITKLEREETDPAGLANLFELDHLATRMRRNAESLLVLVGAGGPRQWVTPLPIGDVIRAAISEVEEYRRVQLRRIDETFVVGAHVSAVAHMLAELIENGLTFSPPDSDVEIQGRRSAEGYLIAVTDQGIGMSAEDLARANARLAGEVDFVSAPTRYLGHHVVGQLARDLEIEVQLAPSPVTGVTARVLLPNSVLTSSATQEPNTAAIGTAQPATIAAAPAPATAPAGPPAAIRPPRAIGSHPAPLSGPVGVAGPPVPARLLAAGTPTAPHPVVAPPAGTTAVAAAPAAPAVTANGLRKRLPRERRPQPGGQEPPAARSTPQQRPAPIEDSPSEVRNRLTALRAGVRRGQDATSTPTTGAGDDAATEPWRTRDG</sequence>
<dbReference type="GO" id="GO:0005886">
    <property type="term" value="C:plasma membrane"/>
    <property type="evidence" value="ECO:0007669"/>
    <property type="project" value="TreeGrafter"/>
</dbReference>
<keyword evidence="3" id="KW-0597">Phosphoprotein</keyword>
<dbReference type="Pfam" id="PF08376">
    <property type="entry name" value="NIT"/>
    <property type="match status" value="1"/>
</dbReference>
<evidence type="ECO:0000256" key="1">
    <source>
        <dbReference type="ARBA" id="ARBA00000085"/>
    </source>
</evidence>
<feature type="transmembrane region" description="Helical" evidence="7">
    <location>
        <begin position="303"/>
        <end position="324"/>
    </location>
</feature>
<keyword evidence="4" id="KW-0808">Transferase</keyword>
<evidence type="ECO:0000259" key="9">
    <source>
        <dbReference type="Pfam" id="PF08376"/>
    </source>
</evidence>
<evidence type="ECO:0000256" key="2">
    <source>
        <dbReference type="ARBA" id="ARBA00012438"/>
    </source>
</evidence>
<dbReference type="Gene3D" id="3.30.565.10">
    <property type="entry name" value="Histidine kinase-like ATPase, C-terminal domain"/>
    <property type="match status" value="1"/>
</dbReference>
<evidence type="ECO:0000259" key="8">
    <source>
        <dbReference type="Pfam" id="PF02518"/>
    </source>
</evidence>
<dbReference type="Proteomes" id="UP000070620">
    <property type="component" value="Unassembled WGS sequence"/>
</dbReference>
<dbReference type="InterPro" id="IPR050428">
    <property type="entry name" value="TCS_sensor_his_kinase"/>
</dbReference>
<protein>
    <recommendedName>
        <fullName evidence="2">histidine kinase</fullName>
        <ecNumber evidence="2">2.7.13.3</ecNumber>
    </recommendedName>
</protein>
<dbReference type="InterPro" id="IPR036890">
    <property type="entry name" value="HATPase_C_sf"/>
</dbReference>
<dbReference type="PANTHER" id="PTHR45436:SF5">
    <property type="entry name" value="SENSOR HISTIDINE KINASE TRCS"/>
    <property type="match status" value="1"/>
</dbReference>
<dbReference type="Pfam" id="PF02518">
    <property type="entry name" value="HATPase_c"/>
    <property type="match status" value="1"/>
</dbReference>
<feature type="domain" description="Histidine kinase/HSP90-like ATPase" evidence="8">
    <location>
        <begin position="514"/>
        <end position="618"/>
    </location>
</feature>
<feature type="region of interest" description="Disordered" evidence="6">
    <location>
        <begin position="645"/>
        <end position="678"/>
    </location>
</feature>
<comment type="caution">
    <text evidence="10">The sequence shown here is derived from an EMBL/GenBank/DDBJ whole genome shotgun (WGS) entry which is preliminary data.</text>
</comment>
<evidence type="ECO:0000256" key="5">
    <source>
        <dbReference type="ARBA" id="ARBA00022777"/>
    </source>
</evidence>
<dbReference type="Gene3D" id="6.10.340.10">
    <property type="match status" value="1"/>
</dbReference>
<dbReference type="EC" id="2.7.13.3" evidence="2"/>
<keyword evidence="7" id="KW-0812">Transmembrane</keyword>
<evidence type="ECO:0000256" key="7">
    <source>
        <dbReference type="SAM" id="Phobius"/>
    </source>
</evidence>
<evidence type="ECO:0000256" key="6">
    <source>
        <dbReference type="SAM" id="MobiDB-lite"/>
    </source>
</evidence>
<dbReference type="AlphaFoldDB" id="A0A136PIS8"/>
<feature type="compositionally biased region" description="Low complexity" evidence="6">
    <location>
        <begin position="711"/>
        <end position="720"/>
    </location>
</feature>
<evidence type="ECO:0000256" key="3">
    <source>
        <dbReference type="ARBA" id="ARBA00022553"/>
    </source>
</evidence>
<feature type="region of interest" description="Disordered" evidence="6">
    <location>
        <begin position="354"/>
        <end position="375"/>
    </location>
</feature>
<feature type="compositionally biased region" description="Low complexity" evidence="6">
    <location>
        <begin position="660"/>
        <end position="678"/>
    </location>
</feature>
<keyword evidence="5" id="KW-0418">Kinase</keyword>
<dbReference type="EMBL" id="LRQV01000212">
    <property type="protein sequence ID" value="KXK58310.1"/>
    <property type="molecule type" value="Genomic_DNA"/>
</dbReference>
<keyword evidence="11" id="KW-1185">Reference proteome</keyword>
<feature type="domain" description="Nitrate/nitrite sensing protein" evidence="9">
    <location>
        <begin position="57"/>
        <end position="288"/>
    </location>
</feature>
<evidence type="ECO:0000313" key="10">
    <source>
        <dbReference type="EMBL" id="KXK58310.1"/>
    </source>
</evidence>
<evidence type="ECO:0000256" key="4">
    <source>
        <dbReference type="ARBA" id="ARBA00022679"/>
    </source>
</evidence>
<keyword evidence="7" id="KW-1133">Transmembrane helix</keyword>
<dbReference type="PANTHER" id="PTHR45436">
    <property type="entry name" value="SENSOR HISTIDINE KINASE YKOH"/>
    <property type="match status" value="1"/>
</dbReference>
<dbReference type="InterPro" id="IPR003594">
    <property type="entry name" value="HATPase_dom"/>
</dbReference>
<feature type="transmembrane region" description="Helical" evidence="7">
    <location>
        <begin position="12"/>
        <end position="33"/>
    </location>
</feature>
<dbReference type="SUPFAM" id="SSF55874">
    <property type="entry name" value="ATPase domain of HSP90 chaperone/DNA topoisomerase II/histidine kinase"/>
    <property type="match status" value="1"/>
</dbReference>
<name>A0A136PIS8_9ACTN</name>
<gene>
    <name evidence="10" type="ORF">AWW66_30530</name>
</gene>
<comment type="catalytic activity">
    <reaction evidence="1">
        <text>ATP + protein L-histidine = ADP + protein N-phospho-L-histidine.</text>
        <dbReference type="EC" id="2.7.13.3"/>
    </reaction>
</comment>